<feature type="non-terminal residue" evidence="2">
    <location>
        <position position="211"/>
    </location>
</feature>
<organism evidence="2 3">
    <name type="scientific">Plasmodium knowlesi (strain H)</name>
    <dbReference type="NCBI Taxonomy" id="5851"/>
    <lineage>
        <taxon>Eukaryota</taxon>
        <taxon>Sar</taxon>
        <taxon>Alveolata</taxon>
        <taxon>Apicomplexa</taxon>
        <taxon>Aconoidasida</taxon>
        <taxon>Haemosporida</taxon>
        <taxon>Plasmodiidae</taxon>
        <taxon>Plasmodium</taxon>
        <taxon>Plasmodium (Plasmodium)</taxon>
    </lineage>
</organism>
<dbReference type="OrthoDB" id="394367at2759"/>
<dbReference type="AlphaFoldDB" id="A0A6H5FVC5"/>
<proteinExistence type="predicted"/>
<feature type="domain" description="Schizont-infected cell agglutination extracellular beta" evidence="1">
    <location>
        <begin position="2"/>
        <end position="140"/>
    </location>
</feature>
<keyword evidence="3" id="KW-1185">Reference proteome</keyword>
<evidence type="ECO:0000313" key="2">
    <source>
        <dbReference type="EMBL" id="CAA9991423.1"/>
    </source>
</evidence>
<dbReference type="GeneID" id="62348006"/>
<name>A0A6H5FVC5_PLAKH</name>
<dbReference type="VEuPathDB" id="PlasmoDB:PKNH_0006100"/>
<dbReference type="Proteomes" id="UP000031513">
    <property type="component" value="Unassembled WGS sequence"/>
</dbReference>
<dbReference type="KEGG" id="pkn:PKNH_0006100"/>
<dbReference type="InParanoid" id="A0A6H5FVC5"/>
<evidence type="ECO:0000313" key="3">
    <source>
        <dbReference type="Proteomes" id="UP000031513"/>
    </source>
</evidence>
<gene>
    <name evidence="2" type="ORF">PKNH_0006100</name>
</gene>
<protein>
    <submittedName>
        <fullName evidence="2">SICAvar, type I</fullName>
    </submittedName>
</protein>
<dbReference type="Pfam" id="PF12878">
    <property type="entry name" value="SICA_beta"/>
    <property type="match status" value="1"/>
</dbReference>
<sequence length="211" mass="23263">ENFWTANGDVGKLWTELSTAMKANNGNGTTECNQVDSGRTPTDPEKRACNHLTLGFNKLKDSSSNGGQYELLSNPLLRQTVGCFLLKEYAKKMKEDSKCVITSGLKKAFKKWNENITKTGCTGDSPCIECEWNDDSINNCPTATNGGTEEVEKKLNALENDMKTTATNTQNKINDTKTLCQQLQCAAPKWFQNQMINTAGTNSGTANKKTW</sequence>
<dbReference type="EMBL" id="CADCXE010000124">
    <property type="protein sequence ID" value="CAA9991423.1"/>
    <property type="molecule type" value="Genomic_DNA"/>
</dbReference>
<comment type="caution">
    <text evidence="2">The sequence shown here is derived from an EMBL/GenBank/DDBJ whole genome shotgun (WGS) entry which is preliminary data.</text>
</comment>
<accession>A0A6H5FVC5</accession>
<reference evidence="2" key="1">
    <citation type="submission" date="2020-02" db="EMBL/GenBank/DDBJ databases">
        <authorList>
            <consortium name="Pathogen Informatics"/>
        </authorList>
    </citation>
    <scope>NUCLEOTIDE SEQUENCE [LARGE SCALE GENOMIC DNA]</scope>
    <source>
        <strain evidence="2">H</strain>
    </source>
</reference>
<evidence type="ECO:0000259" key="1">
    <source>
        <dbReference type="Pfam" id="PF12878"/>
    </source>
</evidence>
<dbReference type="RefSeq" id="XP_038970153.1">
    <property type="nucleotide sequence ID" value="XM_039113487.1"/>
</dbReference>
<dbReference type="InterPro" id="IPR024285">
    <property type="entry name" value="SICA_extracell_b"/>
</dbReference>
<feature type="non-terminal residue" evidence="2">
    <location>
        <position position="1"/>
    </location>
</feature>